<dbReference type="Pfam" id="PF01814">
    <property type="entry name" value="Hemerythrin"/>
    <property type="match status" value="1"/>
</dbReference>
<dbReference type="InterPro" id="IPR053206">
    <property type="entry name" value="Dimeric_xanthone_biosynth"/>
</dbReference>
<evidence type="ECO:0000259" key="1">
    <source>
        <dbReference type="Pfam" id="PF01814"/>
    </source>
</evidence>
<dbReference type="PANTHER" id="PTHR38048:SF2">
    <property type="entry name" value="HEMERYTHRIN-LIKE DOMAIN-CONTAINING PROTEIN"/>
    <property type="match status" value="1"/>
</dbReference>
<organism evidence="2 3">
    <name type="scientific">Mameliella alba</name>
    <dbReference type="NCBI Taxonomy" id="561184"/>
    <lineage>
        <taxon>Bacteria</taxon>
        <taxon>Pseudomonadati</taxon>
        <taxon>Pseudomonadota</taxon>
        <taxon>Alphaproteobacteria</taxon>
        <taxon>Rhodobacterales</taxon>
        <taxon>Roseobacteraceae</taxon>
        <taxon>Mameliella</taxon>
    </lineage>
</organism>
<dbReference type="CDD" id="cd12108">
    <property type="entry name" value="Hr-like"/>
    <property type="match status" value="1"/>
</dbReference>
<comment type="caution">
    <text evidence="2">The sequence shown here is derived from an EMBL/GenBank/DDBJ whole genome shotgun (WGS) entry which is preliminary data.</text>
</comment>
<proteinExistence type="predicted"/>
<dbReference type="Proteomes" id="UP000030960">
    <property type="component" value="Unassembled WGS sequence"/>
</dbReference>
<keyword evidence="3" id="KW-1185">Reference proteome</keyword>
<dbReference type="Gene3D" id="1.20.120.520">
    <property type="entry name" value="nmb1532 protein domain like"/>
    <property type="match status" value="1"/>
</dbReference>
<accession>A0A0B3S9E6</accession>
<accession>A0A225PL34</accession>
<evidence type="ECO:0000313" key="2">
    <source>
        <dbReference type="EMBL" id="KHQ53296.1"/>
    </source>
</evidence>
<dbReference type="InterPro" id="IPR012312">
    <property type="entry name" value="Hemerythrin-like"/>
</dbReference>
<gene>
    <name evidence="2" type="ORF">OA50_02323</name>
</gene>
<dbReference type="PATRIC" id="fig|1515334.3.peg.2342"/>
<protein>
    <submittedName>
        <fullName evidence="2">Dihydrodipicolinate reductase</fullName>
    </submittedName>
</protein>
<name>A0A0B3S9E6_9RHOB</name>
<sequence length="183" mass="21033">MTSEIDLSRRDRLPDALYALREDYPREAWQSHDNFGGLVAFWMDRHVMFRRLCEALRQDAEAASDGSMDPRQMQQRLVRYGSMLLQQLHGHHQIEDMHYFPKLIDREASLARGFEILDRDHHAMDGLLQQFSDAANGVLQGKVEAGTFQSHVAGFEALLLRHLDDEEDLIVPILLKHGAQGLE</sequence>
<dbReference type="PANTHER" id="PTHR38048">
    <property type="entry name" value="EXPRESSED PROTEIN"/>
    <property type="match status" value="1"/>
</dbReference>
<dbReference type="EMBL" id="JSUQ01000008">
    <property type="protein sequence ID" value="KHQ53296.1"/>
    <property type="molecule type" value="Genomic_DNA"/>
</dbReference>
<dbReference type="OrthoDB" id="6077989at2"/>
<dbReference type="RefSeq" id="WP_043141182.1">
    <property type="nucleotide sequence ID" value="NZ_BMGQ01000015.1"/>
</dbReference>
<accession>A0A225QF23</accession>
<dbReference type="STRING" id="561184.SAMN05216376_114109"/>
<reference evidence="2 3" key="1">
    <citation type="submission" date="2014-10" db="EMBL/GenBank/DDBJ databases">
        <title>Genome sequence of Ponticoccus sp. strain UMTAT08 isolated from clonal culture of toxic dinoflagellate Alexandrium tamiyavanichii.</title>
        <authorList>
            <person name="Gan H.Y."/>
            <person name="Muhd D.-D."/>
            <person name="Mohd Noor M.E."/>
            <person name="Yeong Y.S."/>
            <person name="Usup G."/>
        </authorList>
    </citation>
    <scope>NUCLEOTIDE SEQUENCE [LARGE SCALE GENOMIC DNA]</scope>
    <source>
        <strain evidence="2 3">UMTAT08</strain>
    </source>
</reference>
<evidence type="ECO:0000313" key="3">
    <source>
        <dbReference type="Proteomes" id="UP000030960"/>
    </source>
</evidence>
<feature type="domain" description="Hemerythrin-like" evidence="1">
    <location>
        <begin position="39"/>
        <end position="174"/>
    </location>
</feature>
<dbReference type="GeneID" id="66503098"/>
<dbReference type="AlphaFoldDB" id="A0A0B3S9E6"/>